<protein>
    <submittedName>
        <fullName evidence="6">dTDP-4-amino-4,6-dideoxygalactose transaminase</fullName>
    </submittedName>
</protein>
<evidence type="ECO:0000256" key="5">
    <source>
        <dbReference type="RuleBase" id="RU004508"/>
    </source>
</evidence>
<dbReference type="RefSeq" id="WP_097124017.1">
    <property type="nucleotide sequence ID" value="NZ_OCNH01000001.1"/>
</dbReference>
<evidence type="ECO:0000256" key="1">
    <source>
        <dbReference type="ARBA" id="ARBA00022898"/>
    </source>
</evidence>
<dbReference type="OrthoDB" id="9804264at2"/>
<dbReference type="GO" id="GO:0030170">
    <property type="term" value="F:pyridoxal phosphate binding"/>
    <property type="evidence" value="ECO:0007669"/>
    <property type="project" value="TreeGrafter"/>
</dbReference>
<dbReference type="Gene3D" id="3.90.1150.10">
    <property type="entry name" value="Aspartate Aminotransferase, domain 1"/>
    <property type="match status" value="1"/>
</dbReference>
<accession>A0A286F4A2</accession>
<reference evidence="7" key="1">
    <citation type="submission" date="2017-09" db="EMBL/GenBank/DDBJ databases">
        <authorList>
            <person name="Varghese N."/>
            <person name="Submissions S."/>
        </authorList>
    </citation>
    <scope>NUCLEOTIDE SEQUENCE [LARGE SCALE GENOMIC DNA]</scope>
    <source>
        <strain evidence="7">DSM 29961</strain>
    </source>
</reference>
<dbReference type="InterPro" id="IPR015421">
    <property type="entry name" value="PyrdxlP-dep_Trfase_major"/>
</dbReference>
<dbReference type="PANTHER" id="PTHR30244">
    <property type="entry name" value="TRANSAMINASE"/>
    <property type="match status" value="1"/>
</dbReference>
<dbReference type="Gene3D" id="3.40.640.10">
    <property type="entry name" value="Type I PLP-dependent aspartate aminotransferase-like (Major domain)"/>
    <property type="match status" value="1"/>
</dbReference>
<evidence type="ECO:0000256" key="4">
    <source>
        <dbReference type="PIRSR" id="PIRSR000390-2"/>
    </source>
</evidence>
<dbReference type="EMBL" id="OCNH01000001">
    <property type="protein sequence ID" value="SOD78051.1"/>
    <property type="molecule type" value="Genomic_DNA"/>
</dbReference>
<sequence>MIPFLDLRQINAPYSQAIKSAIKRVSESGWYVLGKEVETFENEFAAYCQTTHCVGVANGLEALTLILNAWAFPAKSEVIVASNAYIASVLSITHAGLTPVFVEPDPHTYLLDPLRIEAAITDNTRAILVVHLYGRCCDMEAINKLARRYNLNVLEDAAQAHGATYAGSQLNMPHRKAGNLGDAAGWSFYPTKNLGALGDAGAITTNDGALAERLRALRNYGSGHKYINDYLGFNSRLDEIQAAVLSAKLPALPETNDRRKVLAKRYLTGIRNPDVVLPPADQLELDAWHLFVIQHPRRDELRTYLLEQGIGTDIHYPIPPHHQQAYAAFAHLSLPIAEQLHRNSLSLPLNPALTDHEADFIIETINLMSKRTKV</sequence>
<dbReference type="InterPro" id="IPR015424">
    <property type="entry name" value="PyrdxlP-dep_Trfase"/>
</dbReference>
<dbReference type="CDD" id="cd00616">
    <property type="entry name" value="AHBA_syn"/>
    <property type="match status" value="1"/>
</dbReference>
<evidence type="ECO:0000256" key="3">
    <source>
        <dbReference type="PIRSR" id="PIRSR000390-1"/>
    </source>
</evidence>
<feature type="modified residue" description="N6-(pyridoxal phosphate)lysine" evidence="4">
    <location>
        <position position="192"/>
    </location>
</feature>
<dbReference type="Pfam" id="PF01041">
    <property type="entry name" value="DegT_DnrJ_EryC1"/>
    <property type="match status" value="1"/>
</dbReference>
<dbReference type="GO" id="GO:0000271">
    <property type="term" value="P:polysaccharide biosynthetic process"/>
    <property type="evidence" value="ECO:0007669"/>
    <property type="project" value="TreeGrafter"/>
</dbReference>
<keyword evidence="1 4" id="KW-0663">Pyridoxal phosphate</keyword>
<dbReference type="InterPro" id="IPR015422">
    <property type="entry name" value="PyrdxlP-dep_Trfase_small"/>
</dbReference>
<dbReference type="InterPro" id="IPR000653">
    <property type="entry name" value="DegT/StrS_aminotransferase"/>
</dbReference>
<name>A0A286F4A2_9BACT</name>
<dbReference type="Proteomes" id="UP000219452">
    <property type="component" value="Unassembled WGS sequence"/>
</dbReference>
<dbReference type="GO" id="GO:0008483">
    <property type="term" value="F:transaminase activity"/>
    <property type="evidence" value="ECO:0007669"/>
    <property type="project" value="TreeGrafter"/>
</dbReference>
<dbReference type="PANTHER" id="PTHR30244:SF36">
    <property type="entry name" value="3-OXO-GLUCOSE-6-PHOSPHATE:GLUTAMATE AMINOTRANSFERASE"/>
    <property type="match status" value="1"/>
</dbReference>
<proteinExistence type="inferred from homology"/>
<dbReference type="PIRSF" id="PIRSF000390">
    <property type="entry name" value="PLP_StrS"/>
    <property type="match status" value="1"/>
</dbReference>
<keyword evidence="7" id="KW-1185">Reference proteome</keyword>
<organism evidence="6 7">
    <name type="scientific">Spirosoma fluviale</name>
    <dbReference type="NCBI Taxonomy" id="1597977"/>
    <lineage>
        <taxon>Bacteria</taxon>
        <taxon>Pseudomonadati</taxon>
        <taxon>Bacteroidota</taxon>
        <taxon>Cytophagia</taxon>
        <taxon>Cytophagales</taxon>
        <taxon>Cytophagaceae</taxon>
        <taxon>Spirosoma</taxon>
    </lineage>
</organism>
<evidence type="ECO:0000313" key="7">
    <source>
        <dbReference type="Proteomes" id="UP000219452"/>
    </source>
</evidence>
<dbReference type="AlphaFoldDB" id="A0A286F4A2"/>
<gene>
    <name evidence="6" type="ORF">SAMN06269250_0267</name>
</gene>
<dbReference type="SUPFAM" id="SSF53383">
    <property type="entry name" value="PLP-dependent transferases"/>
    <property type="match status" value="1"/>
</dbReference>
<evidence type="ECO:0000313" key="6">
    <source>
        <dbReference type="EMBL" id="SOD78051.1"/>
    </source>
</evidence>
<comment type="similarity">
    <text evidence="2 5">Belongs to the DegT/DnrJ/EryC1 family.</text>
</comment>
<feature type="active site" description="Proton acceptor" evidence="3">
    <location>
        <position position="192"/>
    </location>
</feature>
<evidence type="ECO:0000256" key="2">
    <source>
        <dbReference type="ARBA" id="ARBA00037999"/>
    </source>
</evidence>